<dbReference type="GO" id="GO:0016757">
    <property type="term" value="F:glycosyltransferase activity"/>
    <property type="evidence" value="ECO:0007669"/>
    <property type="project" value="UniProtKB-KW"/>
</dbReference>
<reference evidence="2 3" key="1">
    <citation type="submission" date="2023-07" db="EMBL/GenBank/DDBJ databases">
        <title>The novel representative of Negativicutes class, Anaeroselena agilis gen. nov. sp. nov.</title>
        <authorList>
            <person name="Prokofeva M.I."/>
            <person name="Elcheninov A.G."/>
            <person name="Klyukina A."/>
            <person name="Kublanov I.V."/>
            <person name="Frolov E.N."/>
            <person name="Podosokorskaya O.A."/>
        </authorList>
    </citation>
    <scope>NUCLEOTIDE SEQUENCE [LARGE SCALE GENOMIC DNA]</scope>
    <source>
        <strain evidence="2 3">4137-cl</strain>
    </source>
</reference>
<comment type="caution">
    <text evidence="2">The sequence shown here is derived from an EMBL/GenBank/DDBJ whole genome shotgun (WGS) entry which is preliminary data.</text>
</comment>
<feature type="domain" description="Glycosyltransferase 2-like" evidence="1">
    <location>
        <begin position="15"/>
        <end position="107"/>
    </location>
</feature>
<dbReference type="InterPro" id="IPR029044">
    <property type="entry name" value="Nucleotide-diphossugar_trans"/>
</dbReference>
<proteinExistence type="predicted"/>
<keyword evidence="2" id="KW-0328">Glycosyltransferase</keyword>
<dbReference type="SUPFAM" id="SSF53448">
    <property type="entry name" value="Nucleotide-diphospho-sugar transferases"/>
    <property type="match status" value="1"/>
</dbReference>
<name>A0ABU3NSC7_9FIRM</name>
<protein>
    <submittedName>
        <fullName evidence="2">Glycosyltransferase</fullName>
        <ecNumber evidence="2">2.4.-.-</ecNumber>
    </submittedName>
</protein>
<accession>A0ABU3NSC7</accession>
<keyword evidence="2" id="KW-0808">Transferase</keyword>
<dbReference type="SMART" id="SM00028">
    <property type="entry name" value="TPR"/>
    <property type="match status" value="2"/>
</dbReference>
<evidence type="ECO:0000313" key="2">
    <source>
        <dbReference type="EMBL" id="MDT8899724.1"/>
    </source>
</evidence>
<dbReference type="InterPro" id="IPR001173">
    <property type="entry name" value="Glyco_trans_2-like"/>
</dbReference>
<keyword evidence="3" id="KW-1185">Reference proteome</keyword>
<evidence type="ECO:0000313" key="3">
    <source>
        <dbReference type="Proteomes" id="UP001254848"/>
    </source>
</evidence>
<dbReference type="InterPro" id="IPR011990">
    <property type="entry name" value="TPR-like_helical_dom_sf"/>
</dbReference>
<sequence length="367" mass="42382">MTDHEQSGPPPVTISLCMIVRNEEATIGRCLRSAQGIVDEIVIVDTGSTDKTKEMVGRFTDAVYDFEWINDFAAARNFAFDLATQRYILWLDADEVILPADREKMLVLKSTLGPGVDAVSMLTNLAFDEQGQVTCQIRRNRLVLRERNFRWIGPVHEYIEVAGTFHHTDIAVTHLPLSHDAGRNLYIYQQRLLKGEEFSPRDLYYFANELKDHKLYNRAIEYYQKFLATNQGWVVDNIDACAKLADCFYELHEVDNTLKYIYRSFEYGVPRADFCCRLGFHYLNSNQLEQAIFWYKTATQLDASTQAWGLVNVPCQTWLPHLQLCVCYSRAGQYRLAHQHNEMAAAFIPNDPRVQHNRKYLQSLTDA</sequence>
<dbReference type="CDD" id="cd02511">
    <property type="entry name" value="Beta4Glucosyltransferase"/>
    <property type="match status" value="1"/>
</dbReference>
<dbReference type="EC" id="2.4.-.-" evidence="2"/>
<dbReference type="EMBL" id="JAUOZS010000001">
    <property type="protein sequence ID" value="MDT8899724.1"/>
    <property type="molecule type" value="Genomic_DNA"/>
</dbReference>
<gene>
    <name evidence="2" type="ORF">Q4T40_00490</name>
</gene>
<evidence type="ECO:0000259" key="1">
    <source>
        <dbReference type="Pfam" id="PF00535"/>
    </source>
</evidence>
<dbReference type="RefSeq" id="WP_413778292.1">
    <property type="nucleotide sequence ID" value="NZ_JAUOZS010000001.1"/>
</dbReference>
<dbReference type="InterPro" id="IPR019734">
    <property type="entry name" value="TPR_rpt"/>
</dbReference>
<dbReference type="PANTHER" id="PTHR43630">
    <property type="entry name" value="POLY-BETA-1,6-N-ACETYL-D-GLUCOSAMINE SYNTHASE"/>
    <property type="match status" value="1"/>
</dbReference>
<dbReference type="Gene3D" id="1.25.40.10">
    <property type="entry name" value="Tetratricopeptide repeat domain"/>
    <property type="match status" value="1"/>
</dbReference>
<dbReference type="SUPFAM" id="SSF48452">
    <property type="entry name" value="TPR-like"/>
    <property type="match status" value="1"/>
</dbReference>
<dbReference type="Proteomes" id="UP001254848">
    <property type="component" value="Unassembled WGS sequence"/>
</dbReference>
<dbReference type="PANTHER" id="PTHR43630:SF2">
    <property type="entry name" value="GLYCOSYLTRANSFERASE"/>
    <property type="match status" value="1"/>
</dbReference>
<dbReference type="Gene3D" id="3.90.550.10">
    <property type="entry name" value="Spore Coat Polysaccharide Biosynthesis Protein SpsA, Chain A"/>
    <property type="match status" value="1"/>
</dbReference>
<organism evidence="2 3">
    <name type="scientific">Anaeroselena agilis</name>
    <dbReference type="NCBI Taxonomy" id="3063788"/>
    <lineage>
        <taxon>Bacteria</taxon>
        <taxon>Bacillati</taxon>
        <taxon>Bacillota</taxon>
        <taxon>Negativicutes</taxon>
        <taxon>Acetonemataceae</taxon>
        <taxon>Anaeroselena</taxon>
    </lineage>
</organism>
<dbReference type="Pfam" id="PF00535">
    <property type="entry name" value="Glycos_transf_2"/>
    <property type="match status" value="1"/>
</dbReference>